<evidence type="ECO:0000256" key="4">
    <source>
        <dbReference type="ARBA" id="ARBA00023157"/>
    </source>
</evidence>
<keyword evidence="4 5" id="KW-1015">Disulfide bond</keyword>
<feature type="disulfide bond" evidence="5">
    <location>
        <begin position="449"/>
        <end position="458"/>
    </location>
</feature>
<feature type="domain" description="EGF-like" evidence="8">
    <location>
        <begin position="380"/>
        <end position="420"/>
    </location>
</feature>
<dbReference type="GO" id="GO:0045197">
    <property type="term" value="P:establishment or maintenance of epithelial cell apical/basal polarity"/>
    <property type="evidence" value="ECO:0007669"/>
    <property type="project" value="TreeGrafter"/>
</dbReference>
<evidence type="ECO:0000259" key="8">
    <source>
        <dbReference type="PROSITE" id="PS50026"/>
    </source>
</evidence>
<dbReference type="CDD" id="cd00054">
    <property type="entry name" value="EGF_CA"/>
    <property type="match status" value="2"/>
</dbReference>
<dbReference type="GO" id="GO:0005886">
    <property type="term" value="C:plasma membrane"/>
    <property type="evidence" value="ECO:0007669"/>
    <property type="project" value="TreeGrafter"/>
</dbReference>
<dbReference type="PROSITE" id="PS50026">
    <property type="entry name" value="EGF_3"/>
    <property type="match status" value="2"/>
</dbReference>
<keyword evidence="2" id="KW-0732">Signal</keyword>
<feature type="compositionally biased region" description="Low complexity" evidence="7">
    <location>
        <begin position="345"/>
        <end position="365"/>
    </location>
</feature>
<keyword evidence="1 5" id="KW-0245">EGF-like domain</keyword>
<feature type="repeat" description="NHL" evidence="6">
    <location>
        <begin position="160"/>
        <end position="199"/>
    </location>
</feature>
<dbReference type="InterPro" id="IPR000742">
    <property type="entry name" value="EGF"/>
</dbReference>
<organism evidence="10 11">
    <name type="scientific">Rotaria socialis</name>
    <dbReference type="NCBI Taxonomy" id="392032"/>
    <lineage>
        <taxon>Eukaryota</taxon>
        <taxon>Metazoa</taxon>
        <taxon>Spiralia</taxon>
        <taxon>Gnathifera</taxon>
        <taxon>Rotifera</taxon>
        <taxon>Eurotatoria</taxon>
        <taxon>Bdelloidea</taxon>
        <taxon>Philodinida</taxon>
        <taxon>Philodinidae</taxon>
        <taxon>Rotaria</taxon>
    </lineage>
</organism>
<dbReference type="InterPro" id="IPR011042">
    <property type="entry name" value="6-blade_b-propeller_TolB-like"/>
</dbReference>
<dbReference type="Pfam" id="PF02010">
    <property type="entry name" value="REJ"/>
    <property type="match status" value="1"/>
</dbReference>
<dbReference type="EMBL" id="CAJNYV010002785">
    <property type="protein sequence ID" value="CAF3502838.1"/>
    <property type="molecule type" value="Genomic_DNA"/>
</dbReference>
<dbReference type="Pfam" id="PF01436">
    <property type="entry name" value="NHL"/>
    <property type="match status" value="2"/>
</dbReference>
<feature type="non-terminal residue" evidence="10">
    <location>
        <position position="1"/>
    </location>
</feature>
<evidence type="ECO:0000256" key="5">
    <source>
        <dbReference type="PROSITE-ProRule" id="PRU00076"/>
    </source>
</evidence>
<dbReference type="InterPro" id="IPR051022">
    <property type="entry name" value="Notch_Cell-Fate_Det"/>
</dbReference>
<dbReference type="Pfam" id="PF00008">
    <property type="entry name" value="EGF"/>
    <property type="match status" value="1"/>
</dbReference>
<evidence type="ECO:0000313" key="10">
    <source>
        <dbReference type="EMBL" id="CAF4883933.1"/>
    </source>
</evidence>
<dbReference type="Proteomes" id="UP000663865">
    <property type="component" value="Unassembled WGS sequence"/>
</dbReference>
<dbReference type="GO" id="GO:0032991">
    <property type="term" value="C:protein-containing complex"/>
    <property type="evidence" value="ECO:0007669"/>
    <property type="project" value="TreeGrafter"/>
</dbReference>
<comment type="caution">
    <text evidence="10">The sequence shown here is derived from an EMBL/GenBank/DDBJ whole genome shotgun (WGS) entry which is preliminary data.</text>
</comment>
<keyword evidence="3" id="KW-0677">Repeat</keyword>
<dbReference type="Gene3D" id="2.10.25.10">
    <property type="entry name" value="Laminin"/>
    <property type="match status" value="2"/>
</dbReference>
<accession>A0A821TZK7</accession>
<evidence type="ECO:0000313" key="9">
    <source>
        <dbReference type="EMBL" id="CAF3502838.1"/>
    </source>
</evidence>
<gene>
    <name evidence="9" type="ORF">KIK155_LOCUS15887</name>
    <name evidence="10" type="ORF">TOA249_LOCUS29472</name>
</gene>
<sequence length="638" mass="69044">MLLVLSFNQPKFCPVVSWEANGTTVANDTMIGLSTIGMFIDTNNAIYVNDQETNSVQIWYEGKTEPMIIKPENLNASKGIFVTNDGDIYLDNGELTGRVDKWSKSSNSSVPVMYVNGSCFGLFVDRDKNLYCSLRDQHRVVKRSLCCDSNTTTTTVAGNGANGSAPDMLNQPSGIFVDIKLNVYVADYGNSRIQLFKYGRLSGRTLVNGSLINGPTDIKVDAGGDLFVVDQGNHRIVRFGLNGLYCIIGCSGANGTESDQLESPSSIAFDTNGHIFVLDTGNSRIQKFLLATNSCDSTTTEAPTTQVTTEAPITQETTETTEAAETTTKASTTLATTIQSTTAAATTTTTTTTTASTSSTTSSNTSERDSTATSIICNTSNSSCDLLKPCQNDGTCRNTQTGNDCYVCLCSRGFNGTHCEFDHRPCKPYTCLNNGTCKETSDSLFVCTCLSGWQGVHCESMVNFCDNFTCLNNGTCRSSLSNYTCCSPPSVRLAMAPNSLELPIKARRNDEFYISAYIELFCMNSIEAVSQWAITNCTTNCSSSISLNRPIITTLSEIHIPAKKLEYGIYEVKLTVSSVNIPIVTASAVGYIEIIPTGIMANLVSNGTSMITHDPQQYLTLDPGRFSEDPDEKEFNSI</sequence>
<dbReference type="PANTHER" id="PTHR24049:SF22">
    <property type="entry name" value="DROSOPHILA CRUMBS HOMOLOG"/>
    <property type="match status" value="1"/>
</dbReference>
<name>A0A821TZK7_9BILA</name>
<evidence type="ECO:0000313" key="11">
    <source>
        <dbReference type="Proteomes" id="UP000663838"/>
    </source>
</evidence>
<dbReference type="InterPro" id="IPR002859">
    <property type="entry name" value="PKD/REJ-like"/>
</dbReference>
<comment type="caution">
    <text evidence="5">Lacks conserved residue(s) required for the propagation of feature annotation.</text>
</comment>
<dbReference type="PROSITE" id="PS01186">
    <property type="entry name" value="EGF_2"/>
    <property type="match status" value="2"/>
</dbReference>
<dbReference type="Proteomes" id="UP000663838">
    <property type="component" value="Unassembled WGS sequence"/>
</dbReference>
<feature type="region of interest" description="Disordered" evidence="7">
    <location>
        <begin position="345"/>
        <end position="368"/>
    </location>
</feature>
<dbReference type="InterPro" id="IPR001258">
    <property type="entry name" value="NHL_repeat"/>
</dbReference>
<dbReference type="PROSITE" id="PS51125">
    <property type="entry name" value="NHL"/>
    <property type="match status" value="2"/>
</dbReference>
<evidence type="ECO:0000256" key="7">
    <source>
        <dbReference type="SAM" id="MobiDB-lite"/>
    </source>
</evidence>
<dbReference type="CDD" id="cd05819">
    <property type="entry name" value="NHL"/>
    <property type="match status" value="1"/>
</dbReference>
<dbReference type="GO" id="GO:0007157">
    <property type="term" value="P:heterophilic cell-cell adhesion via plasma membrane cell adhesion molecules"/>
    <property type="evidence" value="ECO:0007669"/>
    <property type="project" value="TreeGrafter"/>
</dbReference>
<evidence type="ECO:0000256" key="1">
    <source>
        <dbReference type="ARBA" id="ARBA00022536"/>
    </source>
</evidence>
<dbReference type="SMART" id="SM00181">
    <property type="entry name" value="EGF"/>
    <property type="match status" value="2"/>
</dbReference>
<feature type="domain" description="EGF-like" evidence="8">
    <location>
        <begin position="422"/>
        <end position="459"/>
    </location>
</feature>
<feature type="repeat" description="NHL" evidence="6">
    <location>
        <begin position="260"/>
        <end position="291"/>
    </location>
</feature>
<reference evidence="10" key="1">
    <citation type="submission" date="2021-02" db="EMBL/GenBank/DDBJ databases">
        <authorList>
            <person name="Nowell W R."/>
        </authorList>
    </citation>
    <scope>NUCLEOTIDE SEQUENCE</scope>
</reference>
<dbReference type="SUPFAM" id="SSF101898">
    <property type="entry name" value="NHL repeat"/>
    <property type="match status" value="1"/>
</dbReference>
<evidence type="ECO:0000256" key="3">
    <source>
        <dbReference type="ARBA" id="ARBA00022737"/>
    </source>
</evidence>
<evidence type="ECO:0000256" key="6">
    <source>
        <dbReference type="PROSITE-ProRule" id="PRU00504"/>
    </source>
</evidence>
<dbReference type="PROSITE" id="PS00022">
    <property type="entry name" value="EGF_1"/>
    <property type="match status" value="2"/>
</dbReference>
<protein>
    <recommendedName>
        <fullName evidence="8">EGF-like domain-containing protein</fullName>
    </recommendedName>
</protein>
<dbReference type="PANTHER" id="PTHR24049">
    <property type="entry name" value="CRUMBS FAMILY MEMBER"/>
    <property type="match status" value="1"/>
</dbReference>
<dbReference type="SUPFAM" id="SSF57196">
    <property type="entry name" value="EGF/Laminin"/>
    <property type="match status" value="2"/>
</dbReference>
<evidence type="ECO:0000256" key="2">
    <source>
        <dbReference type="ARBA" id="ARBA00022729"/>
    </source>
</evidence>
<proteinExistence type="predicted"/>
<dbReference type="Gene3D" id="2.120.10.30">
    <property type="entry name" value="TolB, C-terminal domain"/>
    <property type="match status" value="2"/>
</dbReference>
<dbReference type="AlphaFoldDB" id="A0A821TZK7"/>
<feature type="disulfide bond" evidence="5">
    <location>
        <begin position="410"/>
        <end position="419"/>
    </location>
</feature>
<dbReference type="EMBL" id="CAJOBS010004572">
    <property type="protein sequence ID" value="CAF4883933.1"/>
    <property type="molecule type" value="Genomic_DNA"/>
</dbReference>